<feature type="compositionally biased region" description="Basic and acidic residues" evidence="6">
    <location>
        <begin position="161"/>
        <end position="172"/>
    </location>
</feature>
<dbReference type="Gene3D" id="1.10.443.10">
    <property type="entry name" value="Intergrase catalytic core"/>
    <property type="match status" value="1"/>
</dbReference>
<dbReference type="InterPro" id="IPR004107">
    <property type="entry name" value="Integrase_SAM-like_N"/>
</dbReference>
<dbReference type="SUPFAM" id="SSF56349">
    <property type="entry name" value="DNA breaking-rejoining enzymes"/>
    <property type="match status" value="1"/>
</dbReference>
<dbReference type="OrthoDB" id="7222937at2"/>
<keyword evidence="4" id="KW-0233">DNA recombination</keyword>
<keyword evidence="2" id="KW-0229">DNA integration</keyword>
<evidence type="ECO:0000256" key="3">
    <source>
        <dbReference type="ARBA" id="ARBA00023125"/>
    </source>
</evidence>
<dbReference type="InterPro" id="IPR050090">
    <property type="entry name" value="Tyrosine_recombinase_XerCD"/>
</dbReference>
<feature type="domain" description="Core-binding (CB)" evidence="7">
    <location>
        <begin position="195"/>
        <end position="279"/>
    </location>
</feature>
<evidence type="ECO:0000256" key="5">
    <source>
        <dbReference type="PROSITE-ProRule" id="PRU01248"/>
    </source>
</evidence>
<evidence type="ECO:0000313" key="8">
    <source>
        <dbReference type="EMBL" id="SFQ94434.1"/>
    </source>
</evidence>
<dbReference type="PANTHER" id="PTHR30349:SF41">
    <property type="entry name" value="INTEGRASE_RECOMBINASE PROTEIN MJ0367-RELATED"/>
    <property type="match status" value="1"/>
</dbReference>
<dbReference type="AlphaFoldDB" id="A0A1I6CMN4"/>
<dbReference type="GO" id="GO:0003677">
    <property type="term" value="F:DNA binding"/>
    <property type="evidence" value="ECO:0007669"/>
    <property type="project" value="UniProtKB-UniRule"/>
</dbReference>
<proteinExistence type="inferred from homology"/>
<dbReference type="Pfam" id="PF02899">
    <property type="entry name" value="Phage_int_SAM_1"/>
    <property type="match status" value="1"/>
</dbReference>
<gene>
    <name evidence="8" type="ORF">SAMN04515673_10110</name>
</gene>
<dbReference type="InterPro" id="IPR010998">
    <property type="entry name" value="Integrase_recombinase_N"/>
</dbReference>
<dbReference type="InterPro" id="IPR044068">
    <property type="entry name" value="CB"/>
</dbReference>
<comment type="similarity">
    <text evidence="1">Belongs to the 'phage' integrase family.</text>
</comment>
<keyword evidence="3 5" id="KW-0238">DNA-binding</keyword>
<evidence type="ECO:0000256" key="6">
    <source>
        <dbReference type="SAM" id="MobiDB-lite"/>
    </source>
</evidence>
<dbReference type="Proteomes" id="UP000199302">
    <property type="component" value="Unassembled WGS sequence"/>
</dbReference>
<dbReference type="GO" id="GO:0015074">
    <property type="term" value="P:DNA integration"/>
    <property type="evidence" value="ECO:0007669"/>
    <property type="project" value="UniProtKB-KW"/>
</dbReference>
<dbReference type="InterPro" id="IPR046668">
    <property type="entry name" value="DUF6538"/>
</dbReference>
<evidence type="ECO:0000256" key="4">
    <source>
        <dbReference type="ARBA" id="ARBA00023172"/>
    </source>
</evidence>
<evidence type="ECO:0000259" key="7">
    <source>
        <dbReference type="PROSITE" id="PS51900"/>
    </source>
</evidence>
<sequence>MTLIMPRPVKDPKSGIYYIRVRVPADLVGIFGRAEVSKSLRTREPAEAKERFAVEYAAIQKRWAALRAMPEPLPLKQIVGLAGQVYQRLMASLDIEPGEPTVWEQVSRLNAQAADNDEALEQWYGPTVDELLIEEGIATDPSSRTRLLKAVQRAWEQATEQQHKRSQGDFSRDPYANRFPEWSPEKNPSELSSGPTLSDLFDRWKKDHLANGKSENTVKDFRQKLEALKDYLGHEDVDRIAPREISEWTDHLRHEQGLTPKTVSGKYLAAVKTVFRLARSKFLIESDPAQSVSVKIPPKVKSRSSGFTEAEAKRVLSAANKVFEQPSNMAHHNKLACRWVPWICAYTGARAGEITQLRKEDLTVVDGIPQFTITPEAGSVKAGMYRNVPVHPHLQKIGLLDFISDAKSGYLFHSGPSSTPAEAAKRSGNARDKIAVWVRDSAGITDERIQPNHAWRHRFKTVGRNSDIAPEYLGAIQGHAGRTAGEDYGEYPVETLYREICKLPRIQVP</sequence>
<dbReference type="EMBL" id="FOYI01000001">
    <property type="protein sequence ID" value="SFQ94434.1"/>
    <property type="molecule type" value="Genomic_DNA"/>
</dbReference>
<keyword evidence="9" id="KW-1185">Reference proteome</keyword>
<protein>
    <submittedName>
        <fullName evidence="8">Phage integrase, N-terminal SAM-like domain</fullName>
    </submittedName>
</protein>
<dbReference type="InterPro" id="IPR013762">
    <property type="entry name" value="Integrase-like_cat_sf"/>
</dbReference>
<dbReference type="STRING" id="871652.SAMN04515673_10110"/>
<evidence type="ECO:0000256" key="1">
    <source>
        <dbReference type="ARBA" id="ARBA00008857"/>
    </source>
</evidence>
<name>A0A1I6CMN4_9RHOB</name>
<dbReference type="PROSITE" id="PS51900">
    <property type="entry name" value="CB"/>
    <property type="match status" value="1"/>
</dbReference>
<accession>A0A1I6CMN4</accession>
<dbReference type="Gene3D" id="1.10.150.130">
    <property type="match status" value="1"/>
</dbReference>
<dbReference type="RefSeq" id="WP_092075374.1">
    <property type="nucleotide sequence ID" value="NZ_FOYI01000001.1"/>
</dbReference>
<dbReference type="PANTHER" id="PTHR30349">
    <property type="entry name" value="PHAGE INTEGRASE-RELATED"/>
    <property type="match status" value="1"/>
</dbReference>
<evidence type="ECO:0000256" key="2">
    <source>
        <dbReference type="ARBA" id="ARBA00022908"/>
    </source>
</evidence>
<dbReference type="GO" id="GO:0006310">
    <property type="term" value="P:DNA recombination"/>
    <property type="evidence" value="ECO:0007669"/>
    <property type="project" value="UniProtKB-KW"/>
</dbReference>
<feature type="region of interest" description="Disordered" evidence="6">
    <location>
        <begin position="158"/>
        <end position="195"/>
    </location>
</feature>
<evidence type="ECO:0000313" key="9">
    <source>
        <dbReference type="Proteomes" id="UP000199302"/>
    </source>
</evidence>
<dbReference type="InterPro" id="IPR011010">
    <property type="entry name" value="DNA_brk_join_enz"/>
</dbReference>
<organism evidence="8 9">
    <name type="scientific">Poseidonocella sedimentorum</name>
    <dbReference type="NCBI Taxonomy" id="871652"/>
    <lineage>
        <taxon>Bacteria</taxon>
        <taxon>Pseudomonadati</taxon>
        <taxon>Pseudomonadota</taxon>
        <taxon>Alphaproteobacteria</taxon>
        <taxon>Rhodobacterales</taxon>
        <taxon>Roseobacteraceae</taxon>
        <taxon>Poseidonocella</taxon>
    </lineage>
</organism>
<dbReference type="Pfam" id="PF20172">
    <property type="entry name" value="DUF6538"/>
    <property type="match status" value="1"/>
</dbReference>
<reference evidence="8 9" key="1">
    <citation type="submission" date="2016-10" db="EMBL/GenBank/DDBJ databases">
        <authorList>
            <person name="de Groot N.N."/>
        </authorList>
    </citation>
    <scope>NUCLEOTIDE SEQUENCE [LARGE SCALE GENOMIC DNA]</scope>
    <source>
        <strain evidence="9">KMM 9023,NRIC 0796,JCM 17311,KCTC 23692</strain>
    </source>
</reference>